<evidence type="ECO:0000313" key="4">
    <source>
        <dbReference type="Proteomes" id="UP000305792"/>
    </source>
</evidence>
<keyword evidence="2" id="KW-1133">Transmembrane helix</keyword>
<feature type="transmembrane region" description="Helical" evidence="2">
    <location>
        <begin position="324"/>
        <end position="340"/>
    </location>
</feature>
<feature type="compositionally biased region" description="Low complexity" evidence="1">
    <location>
        <begin position="127"/>
        <end position="153"/>
    </location>
</feature>
<feature type="compositionally biased region" description="Pro residues" evidence="1">
    <location>
        <begin position="172"/>
        <end position="189"/>
    </location>
</feature>
<sequence length="363" mass="36306">MTTYNCPRCGRPSTAERCGSCGRGPEPLLARLGELDAVLTAMPASLSSRAAVEAERREVLENLTRVAAGYRAAAAPPATPPAPPVPTAAPDPTPQSGTQAAPQPEADTSSTTQLGTPAAPPAPPVTGPQTPAAQAPTGPAQASAPTAQALVAPVPGPQAPSGPAPAARPAAPHTPPGGAPPPYPMPQGAPPYAAAPRERGEVGSKTVQTVLLSLGGLLVAAAIIIFTAVAWRNMGNGGRAAILGGVTVLLLAVPFAFKRFRLWATAETFAALASLALWCTTLAGYYLYRPPGADFGPQTVAAWTAGVLAVLAVYRAVARLSATSWALLPLAAVGASFAAASSIGKAVVLMLTIAAALGAAAWI</sequence>
<feature type="region of interest" description="Disordered" evidence="1">
    <location>
        <begin position="1"/>
        <end position="24"/>
    </location>
</feature>
<feature type="transmembrane region" description="Helical" evidence="2">
    <location>
        <begin position="237"/>
        <end position="257"/>
    </location>
</feature>
<feature type="transmembrane region" description="Helical" evidence="2">
    <location>
        <begin position="300"/>
        <end position="317"/>
    </location>
</feature>
<keyword evidence="2" id="KW-0472">Membrane</keyword>
<protein>
    <submittedName>
        <fullName evidence="3">Uncharacterized protein</fullName>
    </submittedName>
</protein>
<dbReference type="Proteomes" id="UP000305792">
    <property type="component" value="Unassembled WGS sequence"/>
</dbReference>
<dbReference type="AlphaFoldDB" id="A0A4S8P997"/>
<proteinExistence type="predicted"/>
<feature type="transmembrane region" description="Helical" evidence="2">
    <location>
        <begin position="209"/>
        <end position="231"/>
    </location>
</feature>
<organism evidence="3 4">
    <name type="scientific">Glycomyces paridis</name>
    <dbReference type="NCBI Taxonomy" id="2126555"/>
    <lineage>
        <taxon>Bacteria</taxon>
        <taxon>Bacillati</taxon>
        <taxon>Actinomycetota</taxon>
        <taxon>Actinomycetes</taxon>
        <taxon>Glycomycetales</taxon>
        <taxon>Glycomycetaceae</taxon>
        <taxon>Glycomyces</taxon>
    </lineage>
</organism>
<keyword evidence="2" id="KW-0812">Transmembrane</keyword>
<name>A0A4S8P997_9ACTN</name>
<evidence type="ECO:0000256" key="1">
    <source>
        <dbReference type="SAM" id="MobiDB-lite"/>
    </source>
</evidence>
<keyword evidence="4" id="KW-1185">Reference proteome</keyword>
<feature type="non-terminal residue" evidence="3">
    <location>
        <position position="363"/>
    </location>
</feature>
<gene>
    <name evidence="3" type="ORF">E9998_20230</name>
</gene>
<feature type="compositionally biased region" description="Pro residues" evidence="1">
    <location>
        <begin position="77"/>
        <end position="93"/>
    </location>
</feature>
<evidence type="ECO:0000256" key="2">
    <source>
        <dbReference type="SAM" id="Phobius"/>
    </source>
</evidence>
<feature type="transmembrane region" description="Helical" evidence="2">
    <location>
        <begin position="269"/>
        <end position="288"/>
    </location>
</feature>
<comment type="caution">
    <text evidence="3">The sequence shown here is derived from an EMBL/GenBank/DDBJ whole genome shotgun (WGS) entry which is preliminary data.</text>
</comment>
<accession>A0A4S8P997</accession>
<dbReference type="EMBL" id="STGX01000017">
    <property type="protein sequence ID" value="THV24544.1"/>
    <property type="molecule type" value="Genomic_DNA"/>
</dbReference>
<evidence type="ECO:0000313" key="3">
    <source>
        <dbReference type="EMBL" id="THV24544.1"/>
    </source>
</evidence>
<feature type="region of interest" description="Disordered" evidence="1">
    <location>
        <begin position="71"/>
        <end position="200"/>
    </location>
</feature>
<reference evidence="3 4" key="1">
    <citation type="journal article" date="2018" name="Int. J. Syst. Evol. Microbiol.">
        <title>Glycomyces paridis sp. nov., isolated from the medicinal plant Paris polyphylla.</title>
        <authorList>
            <person name="Fang X.M."/>
            <person name="Bai J.L."/>
            <person name="Su J."/>
            <person name="Zhao L.L."/>
            <person name="Liu H.Y."/>
            <person name="Ma B.P."/>
            <person name="Zhang Y.Q."/>
            <person name="Yu L.Y."/>
        </authorList>
    </citation>
    <scope>NUCLEOTIDE SEQUENCE [LARGE SCALE GENOMIC DNA]</scope>
    <source>
        <strain evidence="3 4">CPCC 204357</strain>
    </source>
</reference>
<feature type="compositionally biased region" description="Polar residues" evidence="1">
    <location>
        <begin position="95"/>
        <end position="110"/>
    </location>
</feature>
<feature type="compositionally biased region" description="Pro residues" evidence="1">
    <location>
        <begin position="154"/>
        <end position="163"/>
    </location>
</feature>